<feature type="chain" id="PRO_5042171150" evidence="2">
    <location>
        <begin position="23"/>
        <end position="614"/>
    </location>
</feature>
<dbReference type="Proteomes" id="UP001054902">
    <property type="component" value="Unassembled WGS sequence"/>
</dbReference>
<proteinExistence type="inferred from homology"/>
<protein>
    <submittedName>
        <fullName evidence="3">Peptidase C69-domain-containing protein</fullName>
    </submittedName>
</protein>
<dbReference type="Gene3D" id="3.60.60.10">
    <property type="entry name" value="Penicillin V Acylase, Chain A"/>
    <property type="match status" value="1"/>
</dbReference>
<dbReference type="GO" id="GO:0006508">
    <property type="term" value="P:proteolysis"/>
    <property type="evidence" value="ECO:0007669"/>
    <property type="project" value="InterPro"/>
</dbReference>
<dbReference type="AlphaFoldDB" id="A0AAD3D7T2"/>
<comment type="caution">
    <text evidence="3">The sequence shown here is derived from an EMBL/GenBank/DDBJ whole genome shotgun (WGS) entry which is preliminary data.</text>
</comment>
<organism evidence="3 4">
    <name type="scientific">Chaetoceros tenuissimus</name>
    <dbReference type="NCBI Taxonomy" id="426638"/>
    <lineage>
        <taxon>Eukaryota</taxon>
        <taxon>Sar</taxon>
        <taxon>Stramenopiles</taxon>
        <taxon>Ochrophyta</taxon>
        <taxon>Bacillariophyta</taxon>
        <taxon>Coscinodiscophyceae</taxon>
        <taxon>Chaetocerotophycidae</taxon>
        <taxon>Chaetocerotales</taxon>
        <taxon>Chaetocerotaceae</taxon>
        <taxon>Chaetoceros</taxon>
    </lineage>
</organism>
<evidence type="ECO:0000256" key="1">
    <source>
        <dbReference type="ARBA" id="ARBA00005705"/>
    </source>
</evidence>
<dbReference type="GO" id="GO:0070004">
    <property type="term" value="F:cysteine-type exopeptidase activity"/>
    <property type="evidence" value="ECO:0007669"/>
    <property type="project" value="InterPro"/>
</dbReference>
<keyword evidence="4" id="KW-1185">Reference proteome</keyword>
<gene>
    <name evidence="3" type="ORF">CTEN210_14060</name>
</gene>
<sequence>MKSPSKVLLRFLLLSGLQLANGCTVFVVGKNATIDGSVLVSHSNDGEFDTDPRLVKVPAAGHEAGSRRNVYFSPESYPRYVGKDRNVQEYYPKSNEQEFKPIGSIPQVEHTFAYLEDTYGAVNEHQVGIGESTCSGVFGAIPLGAPNGTALFSVDQLTQIAMERSKTAREAVELMGDLAVNHGFYGAGEFEGTAESLAVSDSQEAYIFHILPDPTGYSAIWAAQRVPDDSMAILANMFIIRQVDPNDSENFVMSDSVHSVAKEYGWWKEDDGLLDFTKVYSDGEYAHKYYSGRRMWGGYHLAAPSKNFPADYTDLQSDPVYPVYTKPDFLLSAKDLFRFHRYYYQGTKYDLGGETLAGGPFGSPDRWKEGPAEAAVKGNWERSIGLYRTSDTYVVQSRSSEAMEKGGLGAIMWFAPASPNGSVFTPFIVNLSDIPPSFRSGHQQKFDRTSMFWAACFAHNVAQLKWSYAVKDIERRQDHLEDVSIALVQGLDIAYKYSKDMDYVEDAYLKNVEKVVFSLWSLSDELMFKYASGFVNEPDNMSQMVGYPQWWLKAVKYEDGPPPPPTTPKCCHPEKGGPSEKKHSFLRVETIADAQHGLSMLTGKAAMRHFLKQN</sequence>
<feature type="signal peptide" evidence="2">
    <location>
        <begin position="1"/>
        <end position="22"/>
    </location>
</feature>
<dbReference type="EMBL" id="BLLK01000058">
    <property type="protein sequence ID" value="GFH57584.1"/>
    <property type="molecule type" value="Genomic_DNA"/>
</dbReference>
<dbReference type="PANTHER" id="PTHR12994:SF17">
    <property type="entry name" value="LD30995P"/>
    <property type="match status" value="1"/>
</dbReference>
<accession>A0AAD3D7T2</accession>
<keyword evidence="2" id="KW-0732">Signal</keyword>
<evidence type="ECO:0000256" key="2">
    <source>
        <dbReference type="SAM" id="SignalP"/>
    </source>
</evidence>
<comment type="similarity">
    <text evidence="1">Belongs to the peptidase C69 family. Secernin subfamily.</text>
</comment>
<evidence type="ECO:0000313" key="3">
    <source>
        <dbReference type="EMBL" id="GFH57584.1"/>
    </source>
</evidence>
<evidence type="ECO:0000313" key="4">
    <source>
        <dbReference type="Proteomes" id="UP001054902"/>
    </source>
</evidence>
<dbReference type="Pfam" id="PF03577">
    <property type="entry name" value="Peptidase_C69"/>
    <property type="match status" value="1"/>
</dbReference>
<name>A0AAD3D7T2_9STRA</name>
<dbReference type="GO" id="GO:0016805">
    <property type="term" value="F:dipeptidase activity"/>
    <property type="evidence" value="ECO:0007669"/>
    <property type="project" value="InterPro"/>
</dbReference>
<dbReference type="PANTHER" id="PTHR12994">
    <property type="entry name" value="SECERNIN"/>
    <property type="match status" value="1"/>
</dbReference>
<dbReference type="InterPro" id="IPR005322">
    <property type="entry name" value="Peptidase_C69"/>
</dbReference>
<reference evidence="3 4" key="1">
    <citation type="journal article" date="2021" name="Sci. Rep.">
        <title>The genome of the diatom Chaetoceros tenuissimus carries an ancient integrated fragment of an extant virus.</title>
        <authorList>
            <person name="Hongo Y."/>
            <person name="Kimura K."/>
            <person name="Takaki Y."/>
            <person name="Yoshida Y."/>
            <person name="Baba S."/>
            <person name="Kobayashi G."/>
            <person name="Nagasaki K."/>
            <person name="Hano T."/>
            <person name="Tomaru Y."/>
        </authorList>
    </citation>
    <scope>NUCLEOTIDE SEQUENCE [LARGE SCALE GENOMIC DNA]</scope>
    <source>
        <strain evidence="3 4">NIES-3715</strain>
    </source>
</reference>